<feature type="domain" description="Multidrug resistance protein MdtA-like alpha-helical hairpin" evidence="4">
    <location>
        <begin position="166"/>
        <end position="227"/>
    </location>
</feature>
<feature type="region of interest" description="Disordered" evidence="2">
    <location>
        <begin position="20"/>
        <end position="46"/>
    </location>
</feature>
<feature type="region of interest" description="Disordered" evidence="2">
    <location>
        <begin position="434"/>
        <end position="457"/>
    </location>
</feature>
<dbReference type="PANTHER" id="PTHR30469">
    <property type="entry name" value="MULTIDRUG RESISTANCE PROTEIN MDTA"/>
    <property type="match status" value="1"/>
</dbReference>
<proteinExistence type="inferred from homology"/>
<evidence type="ECO:0000256" key="3">
    <source>
        <dbReference type="SAM" id="Phobius"/>
    </source>
</evidence>
<sequence>MTTHMEANPDYVVVSLPKDQTASATPPHGQHADPDEVGAPPEPPRLKPATLAGLGLLLVAAMAGLFTVGWIPHRHKIEKIEASADRIRNAVTRVNAVRSRQAEAISVTILPGDVQALEETTVYARTTGYLKSWLVDIGDEVELGQLLAEIDTPEVDQQLHQAEAELGQLQAKLNTAKASLQLADSTYERYAQLIKSESVTPQGFDEKLADKQTAAAAVQAAAADVSAGEANVQRLTELQSFSKVYAPFGGTITRRSIELGQLVTTGAAAAQPLYRIAKTDPVRVFINVPQMYAPGVTLGLEADIIVRERPGQKFTGVVTRTARAIDPATRTLLTEIRAANPDHILLTGSYVQVKLNVNRETPPVLVPASALIVNAEGTHIATIDNNYHIHFQPVEVEGDFGADIGLSTGLPPDTLIVSNPGDRLKEGELVQVIGAKEPGKESKPDPSAVETKQAAAR</sequence>
<dbReference type="GO" id="GO:0015562">
    <property type="term" value="F:efflux transmembrane transporter activity"/>
    <property type="evidence" value="ECO:0007669"/>
    <property type="project" value="TreeGrafter"/>
</dbReference>
<evidence type="ECO:0000259" key="6">
    <source>
        <dbReference type="Pfam" id="PF25954"/>
    </source>
</evidence>
<dbReference type="Pfam" id="PF25954">
    <property type="entry name" value="Beta-barrel_RND_2"/>
    <property type="match status" value="1"/>
</dbReference>
<dbReference type="NCBIfam" id="TIGR01730">
    <property type="entry name" value="RND_mfp"/>
    <property type="match status" value="1"/>
</dbReference>
<dbReference type="InterPro" id="IPR006143">
    <property type="entry name" value="RND_pump_MFP"/>
</dbReference>
<feature type="transmembrane region" description="Helical" evidence="3">
    <location>
        <begin position="51"/>
        <end position="71"/>
    </location>
</feature>
<evidence type="ECO:0000313" key="8">
    <source>
        <dbReference type="Proteomes" id="UP000199518"/>
    </source>
</evidence>
<dbReference type="SUPFAM" id="SSF111369">
    <property type="entry name" value="HlyD-like secretion proteins"/>
    <property type="match status" value="1"/>
</dbReference>
<dbReference type="InterPro" id="IPR058792">
    <property type="entry name" value="Beta-barrel_RND_2"/>
</dbReference>
<dbReference type="Gene3D" id="2.40.50.100">
    <property type="match status" value="1"/>
</dbReference>
<reference evidence="8" key="1">
    <citation type="submission" date="2016-10" db="EMBL/GenBank/DDBJ databases">
        <authorList>
            <person name="Varghese N."/>
            <person name="Submissions S."/>
        </authorList>
    </citation>
    <scope>NUCLEOTIDE SEQUENCE [LARGE SCALE GENOMIC DNA]</scope>
    <source>
        <strain evidence="8">DSM 26348</strain>
    </source>
</reference>
<accession>A0A1I3PSL9</accession>
<keyword evidence="3" id="KW-1133">Transmembrane helix</keyword>
<dbReference type="OrthoDB" id="266524at2"/>
<dbReference type="GO" id="GO:1990281">
    <property type="term" value="C:efflux pump complex"/>
    <property type="evidence" value="ECO:0007669"/>
    <property type="project" value="TreeGrafter"/>
</dbReference>
<dbReference type="Gene3D" id="2.40.420.20">
    <property type="match status" value="1"/>
</dbReference>
<comment type="similarity">
    <text evidence="1">Belongs to the membrane fusion protein (MFP) (TC 8.A.1) family.</text>
</comment>
<dbReference type="STRING" id="1576369.SAMN05421753_11718"/>
<evidence type="ECO:0000256" key="1">
    <source>
        <dbReference type="ARBA" id="ARBA00009477"/>
    </source>
</evidence>
<dbReference type="Gene3D" id="2.40.30.170">
    <property type="match status" value="1"/>
</dbReference>
<keyword evidence="3" id="KW-0812">Transmembrane</keyword>
<organism evidence="7 8">
    <name type="scientific">Planctomicrobium piriforme</name>
    <dbReference type="NCBI Taxonomy" id="1576369"/>
    <lineage>
        <taxon>Bacteria</taxon>
        <taxon>Pseudomonadati</taxon>
        <taxon>Planctomycetota</taxon>
        <taxon>Planctomycetia</taxon>
        <taxon>Planctomycetales</taxon>
        <taxon>Planctomycetaceae</taxon>
        <taxon>Planctomicrobium</taxon>
    </lineage>
</organism>
<evidence type="ECO:0000313" key="7">
    <source>
        <dbReference type="EMBL" id="SFJ24382.1"/>
    </source>
</evidence>
<dbReference type="InterPro" id="IPR058624">
    <property type="entry name" value="MdtA-like_HH"/>
</dbReference>
<evidence type="ECO:0000256" key="2">
    <source>
        <dbReference type="SAM" id="MobiDB-lite"/>
    </source>
</evidence>
<feature type="domain" description="CusB-like beta-barrel" evidence="6">
    <location>
        <begin position="285"/>
        <end position="356"/>
    </location>
</feature>
<dbReference type="AlphaFoldDB" id="A0A1I3PSL9"/>
<dbReference type="EMBL" id="FOQD01000017">
    <property type="protein sequence ID" value="SFJ24382.1"/>
    <property type="molecule type" value="Genomic_DNA"/>
</dbReference>
<evidence type="ECO:0000259" key="4">
    <source>
        <dbReference type="Pfam" id="PF25876"/>
    </source>
</evidence>
<gene>
    <name evidence="7" type="ORF">SAMN05421753_11718</name>
</gene>
<dbReference type="Proteomes" id="UP000199518">
    <property type="component" value="Unassembled WGS sequence"/>
</dbReference>
<keyword evidence="8" id="KW-1185">Reference proteome</keyword>
<name>A0A1I3PSL9_9PLAN</name>
<protein>
    <submittedName>
        <fullName evidence="7">RND family efflux transporter, MFP subunit</fullName>
    </submittedName>
</protein>
<feature type="domain" description="Multidrug resistance protein MdtA-like barrel-sandwich hybrid" evidence="5">
    <location>
        <begin position="120"/>
        <end position="269"/>
    </location>
</feature>
<dbReference type="InterPro" id="IPR058625">
    <property type="entry name" value="MdtA-like_BSH"/>
</dbReference>
<dbReference type="Pfam" id="PF25917">
    <property type="entry name" value="BSH_RND"/>
    <property type="match status" value="1"/>
</dbReference>
<dbReference type="Gene3D" id="1.10.287.470">
    <property type="entry name" value="Helix hairpin bin"/>
    <property type="match status" value="1"/>
</dbReference>
<evidence type="ECO:0000259" key="5">
    <source>
        <dbReference type="Pfam" id="PF25917"/>
    </source>
</evidence>
<dbReference type="Pfam" id="PF25876">
    <property type="entry name" value="HH_MFP_RND"/>
    <property type="match status" value="1"/>
</dbReference>
<dbReference type="PANTHER" id="PTHR30469:SF37">
    <property type="entry name" value="RAGD PROTEIN"/>
    <property type="match status" value="1"/>
</dbReference>
<keyword evidence="3" id="KW-0472">Membrane</keyword>